<keyword evidence="1" id="KW-1133">Transmembrane helix</keyword>
<dbReference type="OrthoDB" id="8764943at2"/>
<dbReference type="SUPFAM" id="SSF49464">
    <property type="entry name" value="Carboxypeptidase regulatory domain-like"/>
    <property type="match status" value="1"/>
</dbReference>
<proteinExistence type="predicted"/>
<dbReference type="RefSeq" id="WP_027470458.1">
    <property type="nucleotide sequence ID" value="NZ_BAMD01000157.1"/>
</dbReference>
<dbReference type="STRING" id="869213.GCA_000517085_00419"/>
<protein>
    <recommendedName>
        <fullName evidence="2">Outer membrane protein beta-barrel domain-containing protein</fullName>
    </recommendedName>
</protein>
<keyword evidence="1" id="KW-0812">Transmembrane</keyword>
<feature type="transmembrane region" description="Helical" evidence="1">
    <location>
        <begin position="7"/>
        <end position="25"/>
    </location>
</feature>
<dbReference type="AlphaFoldDB" id="W7YTZ5"/>
<dbReference type="Proteomes" id="UP000019402">
    <property type="component" value="Unassembled WGS sequence"/>
</dbReference>
<dbReference type="eggNOG" id="COG1629">
    <property type="taxonomic scope" value="Bacteria"/>
</dbReference>
<dbReference type="Pfam" id="PF13715">
    <property type="entry name" value="CarbopepD_reg_2"/>
    <property type="match status" value="1"/>
</dbReference>
<dbReference type="InterPro" id="IPR008969">
    <property type="entry name" value="CarboxyPept-like_regulatory"/>
</dbReference>
<evidence type="ECO:0000313" key="4">
    <source>
        <dbReference type="Proteomes" id="UP000019402"/>
    </source>
</evidence>
<dbReference type="Pfam" id="PF14905">
    <property type="entry name" value="OMP_b-brl_3"/>
    <property type="match status" value="1"/>
</dbReference>
<feature type="domain" description="Outer membrane protein beta-barrel" evidence="2">
    <location>
        <begin position="385"/>
        <end position="776"/>
    </location>
</feature>
<name>W7YTZ5_9BACT</name>
<keyword evidence="4" id="KW-1185">Reference proteome</keyword>
<dbReference type="Gene3D" id="2.60.40.1120">
    <property type="entry name" value="Carboxypeptidase-like, regulatory domain"/>
    <property type="match status" value="1"/>
</dbReference>
<accession>W7YTZ5</accession>
<evidence type="ECO:0000313" key="3">
    <source>
        <dbReference type="EMBL" id="GAF05919.1"/>
    </source>
</evidence>
<evidence type="ECO:0000259" key="2">
    <source>
        <dbReference type="Pfam" id="PF14905"/>
    </source>
</evidence>
<reference evidence="3 4" key="1">
    <citation type="journal article" date="2014" name="Genome Announc.">
        <title>Draft Genome Sequence of Cytophaga fermentans JCM 21142T, a Facultative Anaerobe Isolated from Marine Mud.</title>
        <authorList>
            <person name="Starns D."/>
            <person name="Oshima K."/>
            <person name="Suda W."/>
            <person name="Iino T."/>
            <person name="Yuki M."/>
            <person name="Inoue J."/>
            <person name="Kitamura K."/>
            <person name="Iida T."/>
            <person name="Darby A."/>
            <person name="Hattori M."/>
            <person name="Ohkuma M."/>
        </authorList>
    </citation>
    <scope>NUCLEOTIDE SEQUENCE [LARGE SCALE GENOMIC DNA]</scope>
    <source>
        <strain evidence="3 4">JCM 21142</strain>
    </source>
</reference>
<dbReference type="InterPro" id="IPR037066">
    <property type="entry name" value="Plug_dom_sf"/>
</dbReference>
<sequence length="800" mass="91127">MSHKVSYWVNLLLITALMSVSFNLFSQNLVEVKGHVLDSTTLAPIEFVNIVAIRQIDSTYVLGTTSDNSGNFSMIVPNNVCLIKLSAIGYKEKTVNLIKCKDPKLDNIKLERNLIALETVDITAQAYNTELNNGILIFKPNKNAISINDTGLDILRLSPTVYLSSSNKIVIHGNSEQASVMIDGRILPSNQVESYLSSLKANDIKSVEIQEANAVNQDANLQGGIINITTNLKTTGLTFQVSPSINYYGNNYYYQSSGTNLSLGQENWKLYGSYYYKNGQLKWDKKDNYTKTRYYYEDLIINEKSKGESFPKMHNAVFGGVFNNTKHKIGFETIADFNIPGKKEGQNEIFLSDTNGVYKDYGIRISSPINKTQLINTSLFYTYYLDSLGSKLGLEGSILSNESDYINITSSSYETNSSRDINEKNISSGNSFDKYVKIDYYKVLPSNTSIQLGIKHNSTKITSRLSVDTLNESNNWVEDSIINYTYDEKITAAYLSLKKSFKNNTIKAGIRLEQTKIDGISQWENSNDVFSSNSLDIFPYINVTSRINEKDKLSFTYSKSITRPYFVLLTNFVNRTSDFMYDVGNPELEPQIRHTINLGANRNNHYAKAFLYYTDKMFSENWETVDSLIYHTTKNNGNSLVCGLGYSYNGYLYKKWYCSFNASVYYQNIPNSYYKKNYITSSTNINNRIKINKNSSFNLYGTYRSSYIAANTLQKNLFFIDLSYSYAFFKSSLDCKILITDIFNSNNTASEVRTPYFEYDINSKHMTQAIQLKVTYKVASQKRNITKEKNISDNKMPYRL</sequence>
<dbReference type="Gene3D" id="2.170.130.10">
    <property type="entry name" value="TonB-dependent receptor, plug domain"/>
    <property type="match status" value="1"/>
</dbReference>
<organism evidence="3 4">
    <name type="scientific">Saccharicrinis fermentans DSM 9555 = JCM 21142</name>
    <dbReference type="NCBI Taxonomy" id="869213"/>
    <lineage>
        <taxon>Bacteria</taxon>
        <taxon>Pseudomonadati</taxon>
        <taxon>Bacteroidota</taxon>
        <taxon>Bacteroidia</taxon>
        <taxon>Marinilabiliales</taxon>
        <taxon>Marinilabiliaceae</taxon>
        <taxon>Saccharicrinis</taxon>
    </lineage>
</organism>
<dbReference type="EMBL" id="BAMD01000157">
    <property type="protein sequence ID" value="GAF05919.1"/>
    <property type="molecule type" value="Genomic_DNA"/>
</dbReference>
<comment type="caution">
    <text evidence="3">The sequence shown here is derived from an EMBL/GenBank/DDBJ whole genome shotgun (WGS) entry which is preliminary data.</text>
</comment>
<keyword evidence="1" id="KW-0472">Membrane</keyword>
<evidence type="ECO:0000256" key="1">
    <source>
        <dbReference type="SAM" id="Phobius"/>
    </source>
</evidence>
<dbReference type="InterPro" id="IPR041700">
    <property type="entry name" value="OMP_b-brl_3"/>
</dbReference>
<gene>
    <name evidence="3" type="ORF">JCM21142_124680</name>
</gene>
<dbReference type="SUPFAM" id="SSF56935">
    <property type="entry name" value="Porins"/>
    <property type="match status" value="1"/>
</dbReference>